<keyword evidence="9" id="KW-0418">Kinase</keyword>
<feature type="binding site" evidence="6">
    <location>
        <position position="43"/>
    </location>
    <ligand>
        <name>(6S)-NADPHX</name>
        <dbReference type="ChEBI" id="CHEBI:64076"/>
    </ligand>
</feature>
<dbReference type="GO" id="GO:0052855">
    <property type="term" value="F:ADP-dependent NAD(P)H-hydrate dehydratase activity"/>
    <property type="evidence" value="ECO:0007669"/>
    <property type="project" value="UniProtKB-UniRule"/>
</dbReference>
<keyword evidence="2 6" id="KW-0067">ATP-binding</keyword>
<comment type="cofactor">
    <cofactor evidence="6">
        <name>Mg(2+)</name>
        <dbReference type="ChEBI" id="CHEBI:18420"/>
    </cofactor>
</comment>
<evidence type="ECO:0000313" key="11">
    <source>
        <dbReference type="Proteomes" id="UP000051751"/>
    </source>
</evidence>
<protein>
    <recommendedName>
        <fullName evidence="6">ADP-dependent (S)-NAD(P)H-hydrate dehydratase</fullName>
        <ecNumber evidence="6">4.2.1.136</ecNumber>
    </recommendedName>
    <alternativeName>
        <fullName evidence="6">ADP-dependent NAD(P)HX dehydratase</fullName>
    </alternativeName>
</protein>
<dbReference type="PANTHER" id="PTHR12592:SF0">
    <property type="entry name" value="ATP-DEPENDENT (S)-NAD(P)H-HYDRATE DEHYDRATASE"/>
    <property type="match status" value="1"/>
</dbReference>
<evidence type="ECO:0000256" key="5">
    <source>
        <dbReference type="ARBA" id="ARBA00023239"/>
    </source>
</evidence>
<evidence type="ECO:0000256" key="1">
    <source>
        <dbReference type="ARBA" id="ARBA00022741"/>
    </source>
</evidence>
<feature type="binding site" evidence="6">
    <location>
        <position position="217"/>
    </location>
    <ligand>
        <name>AMP</name>
        <dbReference type="ChEBI" id="CHEBI:456215"/>
    </ligand>
</feature>
<comment type="catalytic activity">
    <reaction evidence="6">
        <text>(6S)-NADPHX + ADP = AMP + phosphate + NADPH + H(+)</text>
        <dbReference type="Rhea" id="RHEA:32235"/>
        <dbReference type="ChEBI" id="CHEBI:15378"/>
        <dbReference type="ChEBI" id="CHEBI:43474"/>
        <dbReference type="ChEBI" id="CHEBI:57783"/>
        <dbReference type="ChEBI" id="CHEBI:64076"/>
        <dbReference type="ChEBI" id="CHEBI:456215"/>
        <dbReference type="ChEBI" id="CHEBI:456216"/>
        <dbReference type="EC" id="4.2.1.136"/>
    </reaction>
</comment>
<accession>A0A0R2G690</accession>
<dbReference type="SUPFAM" id="SSF53613">
    <property type="entry name" value="Ribokinase-like"/>
    <property type="match status" value="1"/>
</dbReference>
<dbReference type="PATRIC" id="fig|81857.3.peg.665"/>
<comment type="subunit">
    <text evidence="6">Homotetramer.</text>
</comment>
<dbReference type="PROSITE" id="PS01049">
    <property type="entry name" value="YJEF_C_1"/>
    <property type="match status" value="1"/>
</dbReference>
<comment type="function">
    <text evidence="6">Catalyzes the dehydration of the S-form of NAD(P)HX at the expense of ADP, which is converted to AMP. Together with NAD(P)HX epimerase, which catalyzes the epimerization of the S- and R-forms, the enzyme allows the repair of both epimers of NAD(P)HX, a damaged form of NAD(P)H that is a result of enzymatic or heat-dependent hydration.</text>
</comment>
<dbReference type="AlphaFoldDB" id="A0A0R2G690"/>
<keyword evidence="4 6" id="KW-0520">NAD</keyword>
<dbReference type="GO" id="GO:0005524">
    <property type="term" value="F:ATP binding"/>
    <property type="evidence" value="ECO:0007669"/>
    <property type="project" value="UniProtKB-KW"/>
</dbReference>
<dbReference type="HAMAP" id="MF_01965">
    <property type="entry name" value="NADHX_dehydratase"/>
    <property type="match status" value="1"/>
</dbReference>
<feature type="binding site" evidence="6">
    <location>
        <position position="104"/>
    </location>
    <ligand>
        <name>(6S)-NADPHX</name>
        <dbReference type="ChEBI" id="CHEBI:64076"/>
    </ligand>
</feature>
<gene>
    <name evidence="6" type="primary">nnrD</name>
    <name evidence="8" type="ORF">IV38_GL000659</name>
    <name evidence="9" type="ORF">IV40_GL000009</name>
</gene>
<sequence length="286" mass="30797">MLMMQEITADIVQATIRPREADTYKGDYGHVLTVGGNQNYGGAIIMSTMAAVYGGAGLVTAATDPSNFTSLHAQLPEAMVVDDTDVAELTKLIPTMNVIVVGPGLGTDQQAQTILETVFDLVLPKQILIIDGSAIDLVAAQKMTLPDTHIIFTPHVIEWQRLTGIAPDDQTPEKNQAAQQKLHANVVLKKHRTEVYMQDQIWQNTVGGPALATGGSGDTLTGVIAAFVAQFENKQKALLSAVYTHSKISDQLAENAYVTLPTMISHALPSFMAQMAKKTPEDRIGF</sequence>
<evidence type="ECO:0000256" key="3">
    <source>
        <dbReference type="ARBA" id="ARBA00022857"/>
    </source>
</evidence>
<dbReference type="PROSITE" id="PS51383">
    <property type="entry name" value="YJEF_C_3"/>
    <property type="match status" value="1"/>
</dbReference>
<comment type="caution">
    <text evidence="9">The sequence shown here is derived from an EMBL/GenBank/DDBJ whole genome shotgun (WGS) entry which is preliminary data.</text>
</comment>
<evidence type="ECO:0000256" key="2">
    <source>
        <dbReference type="ARBA" id="ARBA00022840"/>
    </source>
</evidence>
<comment type="similarity">
    <text evidence="6">Belongs to the NnrD/CARKD family.</text>
</comment>
<dbReference type="PANTHER" id="PTHR12592">
    <property type="entry name" value="ATP-DEPENDENT (S)-NAD(P)H-HYDRATE DEHYDRATASE FAMILY MEMBER"/>
    <property type="match status" value="1"/>
</dbReference>
<dbReference type="EC" id="4.2.1.136" evidence="6"/>
<evidence type="ECO:0000256" key="6">
    <source>
        <dbReference type="HAMAP-Rule" id="MF_01965"/>
    </source>
</evidence>
<dbReference type="InterPro" id="IPR017953">
    <property type="entry name" value="Carbohydrate_kinase_pred_CS"/>
</dbReference>
<dbReference type="Pfam" id="PF01256">
    <property type="entry name" value="Carb_kinase"/>
    <property type="match status" value="1"/>
</dbReference>
<feature type="binding site" evidence="6">
    <location>
        <position position="218"/>
    </location>
    <ligand>
        <name>(6S)-NADPHX</name>
        <dbReference type="ChEBI" id="CHEBI:64076"/>
    </ligand>
</feature>
<dbReference type="EMBL" id="JQAT01000001">
    <property type="protein sequence ID" value="KRN29770.1"/>
    <property type="molecule type" value="Genomic_DNA"/>
</dbReference>
<keyword evidence="9" id="KW-0808">Transferase</keyword>
<evidence type="ECO:0000259" key="7">
    <source>
        <dbReference type="PROSITE" id="PS51383"/>
    </source>
</evidence>
<comment type="catalytic activity">
    <reaction evidence="6">
        <text>(6S)-NADHX + ADP = AMP + phosphate + NADH + H(+)</text>
        <dbReference type="Rhea" id="RHEA:32223"/>
        <dbReference type="ChEBI" id="CHEBI:15378"/>
        <dbReference type="ChEBI" id="CHEBI:43474"/>
        <dbReference type="ChEBI" id="CHEBI:57945"/>
        <dbReference type="ChEBI" id="CHEBI:64074"/>
        <dbReference type="ChEBI" id="CHEBI:456215"/>
        <dbReference type="ChEBI" id="CHEBI:456216"/>
        <dbReference type="EC" id="4.2.1.136"/>
    </reaction>
</comment>
<keyword evidence="10" id="KW-1185">Reference proteome</keyword>
<dbReference type="CDD" id="cd01171">
    <property type="entry name" value="YXKO-related"/>
    <property type="match status" value="1"/>
</dbReference>
<dbReference type="PROSITE" id="PS01050">
    <property type="entry name" value="YJEF_C_2"/>
    <property type="match status" value="1"/>
</dbReference>
<organism evidence="9 10">
    <name type="scientific">Lactobacillus selangorensis</name>
    <dbReference type="NCBI Taxonomy" id="81857"/>
    <lineage>
        <taxon>Bacteria</taxon>
        <taxon>Bacillati</taxon>
        <taxon>Bacillota</taxon>
        <taxon>Bacilli</taxon>
        <taxon>Lactobacillales</taxon>
        <taxon>Lactobacillaceae</taxon>
        <taxon>Lactobacillus</taxon>
    </lineage>
</organism>
<dbReference type="Proteomes" id="UP000051645">
    <property type="component" value="Unassembled WGS sequence"/>
</dbReference>
<dbReference type="NCBIfam" id="TIGR00196">
    <property type="entry name" value="yjeF_cterm"/>
    <property type="match status" value="1"/>
</dbReference>
<dbReference type="GO" id="GO:0016301">
    <property type="term" value="F:kinase activity"/>
    <property type="evidence" value="ECO:0007669"/>
    <property type="project" value="UniProtKB-KW"/>
</dbReference>
<dbReference type="InterPro" id="IPR000631">
    <property type="entry name" value="CARKD"/>
</dbReference>
<dbReference type="EMBL" id="JQAZ01000001">
    <property type="protein sequence ID" value="KRN33701.1"/>
    <property type="molecule type" value="Genomic_DNA"/>
</dbReference>
<keyword evidence="5 6" id="KW-0456">Lyase</keyword>
<feature type="binding site" evidence="6">
    <location>
        <begin position="189"/>
        <end position="193"/>
    </location>
    <ligand>
        <name>AMP</name>
        <dbReference type="ChEBI" id="CHEBI:456215"/>
    </ligand>
</feature>
<evidence type="ECO:0000256" key="4">
    <source>
        <dbReference type="ARBA" id="ARBA00023027"/>
    </source>
</evidence>
<keyword evidence="1 6" id="KW-0547">Nucleotide-binding</keyword>
<dbReference type="InterPro" id="IPR029056">
    <property type="entry name" value="Ribokinase-like"/>
</dbReference>
<feature type="domain" description="YjeF C-terminal" evidence="7">
    <location>
        <begin position="8"/>
        <end position="275"/>
    </location>
</feature>
<evidence type="ECO:0000313" key="8">
    <source>
        <dbReference type="EMBL" id="KRN29770.1"/>
    </source>
</evidence>
<dbReference type="Proteomes" id="UP000051751">
    <property type="component" value="Unassembled WGS sequence"/>
</dbReference>
<reference evidence="10 11" key="1">
    <citation type="journal article" date="2015" name="Genome Announc.">
        <title>Expanding the biotechnology potential of lactobacilli through comparative genomics of 213 strains and associated genera.</title>
        <authorList>
            <person name="Sun Z."/>
            <person name="Harris H.M."/>
            <person name="McCann A."/>
            <person name="Guo C."/>
            <person name="Argimon S."/>
            <person name="Zhang W."/>
            <person name="Yang X."/>
            <person name="Jeffery I.B."/>
            <person name="Cooney J.C."/>
            <person name="Kagawa T.F."/>
            <person name="Liu W."/>
            <person name="Song Y."/>
            <person name="Salvetti E."/>
            <person name="Wrobel A."/>
            <person name="Rasinkangas P."/>
            <person name="Parkhill J."/>
            <person name="Rea M.C."/>
            <person name="O'Sullivan O."/>
            <person name="Ritari J."/>
            <person name="Douillard F.P."/>
            <person name="Paul Ross R."/>
            <person name="Yang R."/>
            <person name="Briner A.E."/>
            <person name="Felis G.E."/>
            <person name="de Vos W.M."/>
            <person name="Barrangou R."/>
            <person name="Klaenhammer T.R."/>
            <person name="Caufield P.W."/>
            <person name="Cui Y."/>
            <person name="Zhang H."/>
            <person name="O'Toole P.W."/>
        </authorList>
    </citation>
    <scope>NUCLEOTIDE SEQUENCE [LARGE SCALE GENOMIC DNA]</scope>
    <source>
        <strain evidence="8 11">ATCC BAA-66</strain>
        <strain evidence="9 10">DSM 13344</strain>
    </source>
</reference>
<keyword evidence="3 6" id="KW-0521">NADP</keyword>
<dbReference type="GO" id="GO:0110051">
    <property type="term" value="P:metabolite repair"/>
    <property type="evidence" value="ECO:0007669"/>
    <property type="project" value="TreeGrafter"/>
</dbReference>
<dbReference type="GO" id="GO:0046496">
    <property type="term" value="P:nicotinamide nucleotide metabolic process"/>
    <property type="evidence" value="ECO:0007669"/>
    <property type="project" value="UniProtKB-UniRule"/>
</dbReference>
<dbReference type="GO" id="GO:0052856">
    <property type="term" value="F:NAD(P)HX epimerase activity"/>
    <property type="evidence" value="ECO:0007669"/>
    <property type="project" value="TreeGrafter"/>
</dbReference>
<proteinExistence type="inferred from homology"/>
<dbReference type="Gene3D" id="3.40.1190.20">
    <property type="match status" value="1"/>
</dbReference>
<evidence type="ECO:0000313" key="10">
    <source>
        <dbReference type="Proteomes" id="UP000051645"/>
    </source>
</evidence>
<feature type="binding site" evidence="6">
    <location>
        <position position="155"/>
    </location>
    <ligand>
        <name>(6S)-NADPHX</name>
        <dbReference type="ChEBI" id="CHEBI:64076"/>
    </ligand>
</feature>
<evidence type="ECO:0000313" key="9">
    <source>
        <dbReference type="EMBL" id="KRN33701.1"/>
    </source>
</evidence>
<name>A0A0R2G690_9LACO</name>
<dbReference type="STRING" id="81857.IV38_GL000659"/>